<dbReference type="AlphaFoldDB" id="W9QWF2"/>
<keyword evidence="1" id="KW-0812">Transmembrane</keyword>
<accession>W9QWF2</accession>
<evidence type="ECO:0000313" key="2">
    <source>
        <dbReference type="EMBL" id="EXB56273.1"/>
    </source>
</evidence>
<evidence type="ECO:0000313" key="3">
    <source>
        <dbReference type="Proteomes" id="UP000030645"/>
    </source>
</evidence>
<feature type="transmembrane region" description="Helical" evidence="1">
    <location>
        <begin position="49"/>
        <end position="68"/>
    </location>
</feature>
<keyword evidence="1" id="KW-0472">Membrane</keyword>
<dbReference type="EMBL" id="KE344284">
    <property type="protein sequence ID" value="EXB56273.1"/>
    <property type="molecule type" value="Genomic_DNA"/>
</dbReference>
<reference evidence="3" key="1">
    <citation type="submission" date="2013-01" db="EMBL/GenBank/DDBJ databases">
        <title>Draft Genome Sequence of a Mulberry Tree, Morus notabilis C.K. Schneid.</title>
        <authorList>
            <person name="He N."/>
            <person name="Zhao S."/>
        </authorList>
    </citation>
    <scope>NUCLEOTIDE SEQUENCE</scope>
</reference>
<evidence type="ECO:0000256" key="1">
    <source>
        <dbReference type="SAM" id="Phobius"/>
    </source>
</evidence>
<organism evidence="2 3">
    <name type="scientific">Morus notabilis</name>
    <dbReference type="NCBI Taxonomy" id="981085"/>
    <lineage>
        <taxon>Eukaryota</taxon>
        <taxon>Viridiplantae</taxon>
        <taxon>Streptophyta</taxon>
        <taxon>Embryophyta</taxon>
        <taxon>Tracheophyta</taxon>
        <taxon>Spermatophyta</taxon>
        <taxon>Magnoliopsida</taxon>
        <taxon>eudicotyledons</taxon>
        <taxon>Gunneridae</taxon>
        <taxon>Pentapetalae</taxon>
        <taxon>rosids</taxon>
        <taxon>fabids</taxon>
        <taxon>Rosales</taxon>
        <taxon>Moraceae</taxon>
        <taxon>Moreae</taxon>
        <taxon>Morus</taxon>
    </lineage>
</organism>
<keyword evidence="1" id="KW-1133">Transmembrane helix</keyword>
<dbReference type="Proteomes" id="UP000030645">
    <property type="component" value="Unassembled WGS sequence"/>
</dbReference>
<proteinExistence type="predicted"/>
<feature type="transmembrane region" description="Helical" evidence="1">
    <location>
        <begin position="21"/>
        <end position="43"/>
    </location>
</feature>
<keyword evidence="3" id="KW-1185">Reference proteome</keyword>
<name>W9QWF2_9ROSA</name>
<sequence length="81" mass="9007">MAKSAQFLIHGWLDDAMKWPILISTLIHAAIMGIRAVPIPIFLPPLLGLARVLDSSLLPLLLLSRLRLLQLRFEARKSAIA</sequence>
<protein>
    <submittedName>
        <fullName evidence="2">Uncharacterized protein</fullName>
    </submittedName>
</protein>
<gene>
    <name evidence="2" type="ORF">L484_024811</name>
</gene>